<dbReference type="GeneID" id="86060276"/>
<dbReference type="EMBL" id="CYZE01000002">
    <property type="protein sequence ID" value="CUN80875.1"/>
    <property type="molecule type" value="Genomic_DNA"/>
</dbReference>
<evidence type="ECO:0000313" key="5">
    <source>
        <dbReference type="Proteomes" id="UP000095651"/>
    </source>
</evidence>
<accession>A0A174A034</accession>
<proteinExistence type="predicted"/>
<organism evidence="1 5">
    <name type="scientific">Hungatella hathewayi</name>
    <dbReference type="NCBI Taxonomy" id="154046"/>
    <lineage>
        <taxon>Bacteria</taxon>
        <taxon>Bacillati</taxon>
        <taxon>Bacillota</taxon>
        <taxon>Clostridia</taxon>
        <taxon>Lachnospirales</taxon>
        <taxon>Lachnospiraceae</taxon>
        <taxon>Hungatella</taxon>
    </lineage>
</organism>
<sequence length="112" mass="12825">MTILEQYIECMKKGDEVALADLFNEYGVLHDSSVIKAGMDTIHLEGRMAVEMMFHHKFGFNGGPFPIHSVKYVGDNTVWYFITYHDHVVPVTAFLSETDENGKIKRLNIYPL</sequence>
<name>A0A174A034_9FIRM</name>
<evidence type="ECO:0000313" key="7">
    <source>
        <dbReference type="Proteomes" id="UP000261257"/>
    </source>
</evidence>
<dbReference type="AlphaFoldDB" id="A0A174A034"/>
<reference evidence="6 7" key="2">
    <citation type="submission" date="2018-08" db="EMBL/GenBank/DDBJ databases">
        <title>A genome reference for cultivated species of the human gut microbiota.</title>
        <authorList>
            <person name="Zou Y."/>
            <person name="Xue W."/>
            <person name="Luo G."/>
        </authorList>
    </citation>
    <scope>NUCLEOTIDE SEQUENCE [LARGE SCALE GENOMIC DNA]</scope>
    <source>
        <strain evidence="2 6">AF19-13AC</strain>
        <strain evidence="4 7">TF05-11AC</strain>
        <strain evidence="3 8">TM09-12</strain>
    </source>
</reference>
<gene>
    <name evidence="2" type="ORF">DWX31_18660</name>
    <name evidence="4" type="ORF">DXC39_25345</name>
    <name evidence="3" type="ORF">DXD79_29185</name>
    <name evidence="1" type="ORF">ERS852407_01149</name>
</gene>
<dbReference type="EMBL" id="QTJW01000012">
    <property type="protein sequence ID" value="RGD69203.1"/>
    <property type="molecule type" value="Genomic_DNA"/>
</dbReference>
<protein>
    <recommendedName>
        <fullName evidence="9">Nuclear transport factor 2 family protein</fullName>
    </recommendedName>
</protein>
<evidence type="ECO:0000313" key="8">
    <source>
        <dbReference type="Proteomes" id="UP000263014"/>
    </source>
</evidence>
<evidence type="ECO:0000313" key="2">
    <source>
        <dbReference type="EMBL" id="RGD69203.1"/>
    </source>
</evidence>
<dbReference type="EMBL" id="QSSQ01000037">
    <property type="protein sequence ID" value="RGL97482.1"/>
    <property type="molecule type" value="Genomic_DNA"/>
</dbReference>
<dbReference type="OrthoDB" id="3232575at2"/>
<dbReference type="Gene3D" id="3.10.450.50">
    <property type="match status" value="1"/>
</dbReference>
<evidence type="ECO:0000313" key="6">
    <source>
        <dbReference type="Proteomes" id="UP000261023"/>
    </source>
</evidence>
<dbReference type="Proteomes" id="UP000263014">
    <property type="component" value="Unassembled WGS sequence"/>
</dbReference>
<evidence type="ECO:0000313" key="1">
    <source>
        <dbReference type="EMBL" id="CUN80875.1"/>
    </source>
</evidence>
<dbReference type="InterPro" id="IPR032710">
    <property type="entry name" value="NTF2-like_dom_sf"/>
</dbReference>
<reference evidence="1 5" key="1">
    <citation type="submission" date="2015-09" db="EMBL/GenBank/DDBJ databases">
        <authorList>
            <consortium name="Pathogen Informatics"/>
        </authorList>
    </citation>
    <scope>NUCLEOTIDE SEQUENCE [LARGE SCALE GENOMIC DNA]</scope>
    <source>
        <strain evidence="1 5">2789STDY5608850</strain>
    </source>
</reference>
<evidence type="ECO:0000313" key="3">
    <source>
        <dbReference type="EMBL" id="RGI96780.1"/>
    </source>
</evidence>
<dbReference type="RefSeq" id="WP_002604815.1">
    <property type="nucleotide sequence ID" value="NZ_CABIXC010000002.1"/>
</dbReference>
<dbReference type="Proteomes" id="UP000261257">
    <property type="component" value="Unassembled WGS sequence"/>
</dbReference>
<evidence type="ECO:0008006" key="9">
    <source>
        <dbReference type="Google" id="ProtNLM"/>
    </source>
</evidence>
<dbReference type="Proteomes" id="UP000261023">
    <property type="component" value="Unassembled WGS sequence"/>
</dbReference>
<dbReference type="EMBL" id="QSON01000022">
    <property type="protein sequence ID" value="RGI96780.1"/>
    <property type="molecule type" value="Genomic_DNA"/>
</dbReference>
<dbReference type="SUPFAM" id="SSF54427">
    <property type="entry name" value="NTF2-like"/>
    <property type="match status" value="1"/>
</dbReference>
<evidence type="ECO:0000313" key="4">
    <source>
        <dbReference type="EMBL" id="RGL97482.1"/>
    </source>
</evidence>
<dbReference type="Proteomes" id="UP000095651">
    <property type="component" value="Unassembled WGS sequence"/>
</dbReference>